<comment type="caution">
    <text evidence="2">The sequence shown here is derived from an EMBL/GenBank/DDBJ whole genome shotgun (WGS) entry which is preliminary data.</text>
</comment>
<keyword evidence="3" id="KW-1185">Reference proteome</keyword>
<evidence type="ECO:0000313" key="2">
    <source>
        <dbReference type="EMBL" id="MEQ2160475.1"/>
    </source>
</evidence>
<accession>A0ABV0MMY6</accession>
<feature type="transmembrane region" description="Helical" evidence="1">
    <location>
        <begin position="21"/>
        <end position="40"/>
    </location>
</feature>
<evidence type="ECO:0000256" key="1">
    <source>
        <dbReference type="SAM" id="Phobius"/>
    </source>
</evidence>
<organism evidence="2 3">
    <name type="scientific">Goodea atripinnis</name>
    <dbReference type="NCBI Taxonomy" id="208336"/>
    <lineage>
        <taxon>Eukaryota</taxon>
        <taxon>Metazoa</taxon>
        <taxon>Chordata</taxon>
        <taxon>Craniata</taxon>
        <taxon>Vertebrata</taxon>
        <taxon>Euteleostomi</taxon>
        <taxon>Actinopterygii</taxon>
        <taxon>Neopterygii</taxon>
        <taxon>Teleostei</taxon>
        <taxon>Neoteleostei</taxon>
        <taxon>Acanthomorphata</taxon>
        <taxon>Ovalentaria</taxon>
        <taxon>Atherinomorphae</taxon>
        <taxon>Cyprinodontiformes</taxon>
        <taxon>Goodeidae</taxon>
        <taxon>Goodea</taxon>
    </lineage>
</organism>
<keyword evidence="1" id="KW-0472">Membrane</keyword>
<gene>
    <name evidence="2" type="ORF">GOODEAATRI_034180</name>
</gene>
<dbReference type="Proteomes" id="UP001476798">
    <property type="component" value="Unassembled WGS sequence"/>
</dbReference>
<dbReference type="EMBL" id="JAHRIO010008157">
    <property type="protein sequence ID" value="MEQ2160475.1"/>
    <property type="molecule type" value="Genomic_DNA"/>
</dbReference>
<sequence>MSNLYIRWSHFSKRCLISMIQMLDYLFAIIPPSIICYYIPQYGLLPQLPGGIAADRKGRRSSDVTMGYIRTQETPHHCFSPAGNQDVVTTQRRRNILEKKPHVGFH</sequence>
<keyword evidence="1" id="KW-0812">Transmembrane</keyword>
<proteinExistence type="predicted"/>
<name>A0ABV0MMY6_9TELE</name>
<evidence type="ECO:0000313" key="3">
    <source>
        <dbReference type="Proteomes" id="UP001476798"/>
    </source>
</evidence>
<reference evidence="2 3" key="1">
    <citation type="submission" date="2021-06" db="EMBL/GenBank/DDBJ databases">
        <authorList>
            <person name="Palmer J.M."/>
        </authorList>
    </citation>
    <scope>NUCLEOTIDE SEQUENCE [LARGE SCALE GENOMIC DNA]</scope>
    <source>
        <strain evidence="2 3">GA_2019</strain>
        <tissue evidence="2">Muscle</tissue>
    </source>
</reference>
<keyword evidence="1" id="KW-1133">Transmembrane helix</keyword>
<protein>
    <submittedName>
        <fullName evidence="2">Uncharacterized protein</fullName>
    </submittedName>
</protein>